<dbReference type="Proteomes" id="UP000180175">
    <property type="component" value="Chromosome"/>
</dbReference>
<evidence type="ECO:0000313" key="2">
    <source>
        <dbReference type="EMBL" id="QOY35783.1"/>
    </source>
</evidence>
<accession>A0A1S2MFA2</accession>
<protein>
    <submittedName>
        <fullName evidence="1">Uncharacterized protein</fullName>
    </submittedName>
</protein>
<proteinExistence type="predicted"/>
<dbReference type="OrthoDB" id="2381857at2"/>
<dbReference type="EMBL" id="CP063356">
    <property type="protein sequence ID" value="QOY35783.1"/>
    <property type="molecule type" value="Genomic_DNA"/>
</dbReference>
<gene>
    <name evidence="2" type="ORF">AWH56_024525</name>
    <name evidence="1" type="ORF">AWH56_05855</name>
</gene>
<reference evidence="1 3" key="1">
    <citation type="submission" date="2016-10" db="EMBL/GenBank/DDBJ databases">
        <title>Draft genome sequences of four alkaliphilic bacteria belonging to the Anaerobacillus genus.</title>
        <authorList>
            <person name="Bassil N.M."/>
            <person name="Lloyd J.R."/>
        </authorList>
    </citation>
    <scope>NUCLEOTIDE SEQUENCE [LARGE SCALE GENOMIC DNA]</scope>
    <source>
        <strain evidence="1 3">NB2006</strain>
    </source>
</reference>
<evidence type="ECO:0000313" key="1">
    <source>
        <dbReference type="EMBL" id="OIJ22537.1"/>
    </source>
</evidence>
<reference evidence="2 3" key="2">
    <citation type="journal article" date="2017" name="Genome Announc.">
        <title>Draft Genome Sequences of Four Alkaliphilic Bacteria Belonging to the Anaerobacillus Genus.</title>
        <authorList>
            <person name="Bassil N.M."/>
            <person name="Lloyd J.R."/>
        </authorList>
    </citation>
    <scope>NUCLEOTIDE SEQUENCE [LARGE SCALE GENOMIC DNA]</scope>
    <source>
        <strain evidence="2 3">NB2006</strain>
    </source>
</reference>
<organism evidence="1 3">
    <name type="scientific">Anaerobacillus isosaccharinicus</name>
    <dbReference type="NCBI Taxonomy" id="1532552"/>
    <lineage>
        <taxon>Bacteria</taxon>
        <taxon>Bacillati</taxon>
        <taxon>Bacillota</taxon>
        <taxon>Bacilli</taxon>
        <taxon>Bacillales</taxon>
        <taxon>Bacillaceae</taxon>
        <taxon>Anaerobacillus</taxon>
    </lineage>
</organism>
<reference evidence="2 3" key="3">
    <citation type="journal article" date="2019" name="Int. J. Syst. Evol. Microbiol.">
        <title>Anaerobacillus isosaccharinicus sp. nov., an alkaliphilic bacterium which degrades isosaccharinic acid.</title>
        <authorList>
            <person name="Bassil N.M."/>
            <person name="Lloyd J.R."/>
        </authorList>
    </citation>
    <scope>NUCLEOTIDE SEQUENCE [LARGE SCALE GENOMIC DNA]</scope>
    <source>
        <strain evidence="2 3">NB2006</strain>
    </source>
</reference>
<keyword evidence="3" id="KW-1185">Reference proteome</keyword>
<dbReference type="RefSeq" id="WP_071316234.1">
    <property type="nucleotide sequence ID" value="NZ_CP063356.2"/>
</dbReference>
<dbReference type="EMBL" id="LQXD01000055">
    <property type="protein sequence ID" value="OIJ22537.1"/>
    <property type="molecule type" value="Genomic_DNA"/>
</dbReference>
<sequence length="154" mass="17586">MSYPINGFHDFHTILANERKIGGVIEAEQIQLRSGEVFSFPVFTNIDYTGSTFYSIGFISSDGVRMIVNVNDISAIKAPMHKRVSEIHNPNYRDMKITEKVNYLRRLYKADQGAFTRPFVQEATLIIEDIGIENVKDLNVDFLEVKNNKVVRIA</sequence>
<dbReference type="AlphaFoldDB" id="A0A1S2MFA2"/>
<name>A0A1S2MFA2_9BACI</name>
<reference evidence="2" key="4">
    <citation type="submission" date="2020-10" db="EMBL/GenBank/DDBJ databases">
        <authorList>
            <person name="Bassil N.M."/>
            <person name="Lloyd J.R."/>
        </authorList>
    </citation>
    <scope>NUCLEOTIDE SEQUENCE</scope>
    <source>
        <strain evidence="2">NB2006</strain>
    </source>
</reference>
<dbReference type="KEGG" id="aia:AWH56_024525"/>
<evidence type="ECO:0000313" key="3">
    <source>
        <dbReference type="Proteomes" id="UP000180175"/>
    </source>
</evidence>